<organism evidence="1">
    <name type="scientific">Arundo donax</name>
    <name type="common">Giant reed</name>
    <name type="synonym">Donax arundinaceus</name>
    <dbReference type="NCBI Taxonomy" id="35708"/>
    <lineage>
        <taxon>Eukaryota</taxon>
        <taxon>Viridiplantae</taxon>
        <taxon>Streptophyta</taxon>
        <taxon>Embryophyta</taxon>
        <taxon>Tracheophyta</taxon>
        <taxon>Spermatophyta</taxon>
        <taxon>Magnoliopsida</taxon>
        <taxon>Liliopsida</taxon>
        <taxon>Poales</taxon>
        <taxon>Poaceae</taxon>
        <taxon>PACMAD clade</taxon>
        <taxon>Arundinoideae</taxon>
        <taxon>Arundineae</taxon>
        <taxon>Arundo</taxon>
    </lineage>
</organism>
<evidence type="ECO:0000313" key="1">
    <source>
        <dbReference type="EMBL" id="JAD30379.1"/>
    </source>
</evidence>
<dbReference type="EMBL" id="GBRH01267516">
    <property type="protein sequence ID" value="JAD30379.1"/>
    <property type="molecule type" value="Transcribed_RNA"/>
</dbReference>
<name>A0A0A8YTJ3_ARUDO</name>
<reference evidence="1" key="1">
    <citation type="submission" date="2014-09" db="EMBL/GenBank/DDBJ databases">
        <authorList>
            <person name="Magalhaes I.L.F."/>
            <person name="Oliveira U."/>
            <person name="Santos F.R."/>
            <person name="Vidigal T.H.D.A."/>
            <person name="Brescovit A.D."/>
            <person name="Santos A.J."/>
        </authorList>
    </citation>
    <scope>NUCLEOTIDE SEQUENCE</scope>
    <source>
        <tissue evidence="1">Shoot tissue taken approximately 20 cm above the soil surface</tissue>
    </source>
</reference>
<sequence length="70" mass="7836">MLPNLVIANVVNEATANISKNASSSTTEMPTHITVFMRTHVSTDTSSYQILSLRLFSIESIIVLYQKMLY</sequence>
<proteinExistence type="predicted"/>
<accession>A0A0A8YTJ3</accession>
<dbReference type="AlphaFoldDB" id="A0A0A8YTJ3"/>
<protein>
    <submittedName>
        <fullName evidence="1">Uncharacterized protein</fullName>
    </submittedName>
</protein>
<reference evidence="1" key="2">
    <citation type="journal article" date="2015" name="Data Brief">
        <title>Shoot transcriptome of the giant reed, Arundo donax.</title>
        <authorList>
            <person name="Barrero R.A."/>
            <person name="Guerrero F.D."/>
            <person name="Moolhuijzen P."/>
            <person name="Goolsby J.A."/>
            <person name="Tidwell J."/>
            <person name="Bellgard S.E."/>
            <person name="Bellgard M.I."/>
        </authorList>
    </citation>
    <scope>NUCLEOTIDE SEQUENCE</scope>
    <source>
        <tissue evidence="1">Shoot tissue taken approximately 20 cm above the soil surface</tissue>
    </source>
</reference>